<dbReference type="KEGG" id="ovi:T265_04259"/>
<dbReference type="EMBL" id="KL596686">
    <property type="protein sequence ID" value="KER29074.1"/>
    <property type="molecule type" value="Genomic_DNA"/>
</dbReference>
<sequence>MVRHRVTRDTPKTESVGRGSHNGLPVSRGTEHSIAASHEPRHNVNLRETKHESGGTVLVGSNTNFRLATFSADNPSTSAFNPTYNAA</sequence>
<organism evidence="2 3">
    <name type="scientific">Opisthorchis viverrini</name>
    <name type="common">Southeast Asian liver fluke</name>
    <dbReference type="NCBI Taxonomy" id="6198"/>
    <lineage>
        <taxon>Eukaryota</taxon>
        <taxon>Metazoa</taxon>
        <taxon>Spiralia</taxon>
        <taxon>Lophotrochozoa</taxon>
        <taxon>Platyhelminthes</taxon>
        <taxon>Trematoda</taxon>
        <taxon>Digenea</taxon>
        <taxon>Opisthorchiida</taxon>
        <taxon>Opisthorchiata</taxon>
        <taxon>Opisthorchiidae</taxon>
        <taxon>Opisthorchis</taxon>
    </lineage>
</organism>
<protein>
    <submittedName>
        <fullName evidence="2">Uncharacterized protein</fullName>
    </submittedName>
</protein>
<dbReference type="RefSeq" id="XP_009167212.1">
    <property type="nucleotide sequence ID" value="XM_009168948.1"/>
</dbReference>
<feature type="region of interest" description="Disordered" evidence="1">
    <location>
        <begin position="1"/>
        <end position="42"/>
    </location>
</feature>
<gene>
    <name evidence="2" type="ORF">T265_04259</name>
</gene>
<name>A0A075AGU6_OPIVI</name>
<dbReference type="GeneID" id="20318441"/>
<keyword evidence="3" id="KW-1185">Reference proteome</keyword>
<accession>A0A075AGU6</accession>
<evidence type="ECO:0000313" key="3">
    <source>
        <dbReference type="Proteomes" id="UP000054324"/>
    </source>
</evidence>
<dbReference type="Proteomes" id="UP000054324">
    <property type="component" value="Unassembled WGS sequence"/>
</dbReference>
<evidence type="ECO:0000313" key="2">
    <source>
        <dbReference type="EMBL" id="KER29074.1"/>
    </source>
</evidence>
<dbReference type="AlphaFoldDB" id="A0A075AGU6"/>
<proteinExistence type="predicted"/>
<evidence type="ECO:0000256" key="1">
    <source>
        <dbReference type="SAM" id="MobiDB-lite"/>
    </source>
</evidence>
<reference evidence="2 3" key="1">
    <citation type="submission" date="2013-11" db="EMBL/GenBank/DDBJ databases">
        <title>Opisthorchis viverrini - life in the bile duct.</title>
        <authorList>
            <person name="Young N.D."/>
            <person name="Nagarajan N."/>
            <person name="Lin S.J."/>
            <person name="Korhonen P.K."/>
            <person name="Jex A.R."/>
            <person name="Hall R.S."/>
            <person name="Safavi-Hemami H."/>
            <person name="Kaewkong W."/>
            <person name="Bertrand D."/>
            <person name="Gao S."/>
            <person name="Seet Q."/>
            <person name="Wongkham S."/>
            <person name="Teh B.T."/>
            <person name="Wongkham C."/>
            <person name="Intapan P.M."/>
            <person name="Maleewong W."/>
            <person name="Yang X."/>
            <person name="Hu M."/>
            <person name="Wang Z."/>
            <person name="Hofmann A."/>
            <person name="Sternberg P.W."/>
            <person name="Tan P."/>
            <person name="Wang J."/>
            <person name="Gasser R.B."/>
        </authorList>
    </citation>
    <scope>NUCLEOTIDE SEQUENCE [LARGE SCALE GENOMIC DNA]</scope>
</reference>
<dbReference type="CTD" id="20318441"/>